<evidence type="ECO:0000313" key="2">
    <source>
        <dbReference type="EMBL" id="CCH70277.1"/>
    </source>
</evidence>
<gene>
    <name evidence="2" type="ORF">BN10_540056</name>
</gene>
<comment type="caution">
    <text evidence="2">The sequence shown here is derived from an EMBL/GenBank/DDBJ whole genome shotgun (WGS) entry which is preliminary data.</text>
</comment>
<evidence type="ECO:0000313" key="3">
    <source>
        <dbReference type="Proteomes" id="UP000013167"/>
    </source>
</evidence>
<sequence length="56" mass="6141">MRGVADYRQDRKAYGTDGRSDERNALVAGQAPRWIVHHPADQSLAGLGPGRAPVLW</sequence>
<reference evidence="2 3" key="1">
    <citation type="journal article" date="2013" name="ISME J.">
        <title>A metabolic model for members of the genus Tetrasphaera involved in enhanced biological phosphorus removal.</title>
        <authorList>
            <person name="Kristiansen R."/>
            <person name="Nguyen H.T.T."/>
            <person name="Saunders A.M."/>
            <person name="Nielsen J.L."/>
            <person name="Wimmer R."/>
            <person name="Le V.Q."/>
            <person name="McIlroy S.J."/>
            <person name="Petrovski S."/>
            <person name="Seviour R.J."/>
            <person name="Calteau A."/>
            <person name="Nielsen K.L."/>
            <person name="Nielsen P.H."/>
        </authorList>
    </citation>
    <scope>NUCLEOTIDE SEQUENCE [LARGE SCALE GENOMIC DNA]</scope>
    <source>
        <strain evidence="2 3">Lp2</strain>
    </source>
</reference>
<proteinExistence type="predicted"/>
<protein>
    <submittedName>
        <fullName evidence="2">Uncharacterized protein</fullName>
    </submittedName>
</protein>
<dbReference type="STRING" id="1193181.BN10_540056"/>
<dbReference type="HOGENOM" id="CLU_3012789_0_0_11"/>
<evidence type="ECO:0000256" key="1">
    <source>
        <dbReference type="SAM" id="MobiDB-lite"/>
    </source>
</evidence>
<keyword evidence="3" id="KW-1185">Reference proteome</keyword>
<name>N0E0A1_9MICO</name>
<dbReference type="EMBL" id="CAIZ01000124">
    <property type="protein sequence ID" value="CCH70277.1"/>
    <property type="molecule type" value="Genomic_DNA"/>
</dbReference>
<dbReference type="Proteomes" id="UP000013167">
    <property type="component" value="Unassembled WGS sequence"/>
</dbReference>
<feature type="region of interest" description="Disordered" evidence="1">
    <location>
        <begin position="1"/>
        <end position="24"/>
    </location>
</feature>
<accession>N0E0A1</accession>
<dbReference type="AlphaFoldDB" id="N0E0A1"/>
<organism evidence="2 3">
    <name type="scientific">Phycicoccus elongatus Lp2</name>
    <dbReference type="NCBI Taxonomy" id="1193181"/>
    <lineage>
        <taxon>Bacteria</taxon>
        <taxon>Bacillati</taxon>
        <taxon>Actinomycetota</taxon>
        <taxon>Actinomycetes</taxon>
        <taxon>Micrococcales</taxon>
        <taxon>Intrasporangiaceae</taxon>
        <taxon>Phycicoccus</taxon>
    </lineage>
</organism>